<feature type="domain" description="ABM" evidence="7">
    <location>
        <begin position="14"/>
        <end position="75"/>
    </location>
</feature>
<dbReference type="SUPFAM" id="SSF54909">
    <property type="entry name" value="Dimeric alpha+beta barrel"/>
    <property type="match status" value="1"/>
</dbReference>
<dbReference type="Gene3D" id="3.30.70.100">
    <property type="match status" value="1"/>
</dbReference>
<keyword evidence="4 5" id="KW-0408">Iron</keyword>
<dbReference type="InterPro" id="IPR012292">
    <property type="entry name" value="Globin/Proto"/>
</dbReference>
<dbReference type="GO" id="GO:0046872">
    <property type="term" value="F:metal ion binding"/>
    <property type="evidence" value="ECO:0007669"/>
    <property type="project" value="UniProtKB-KW"/>
</dbReference>
<dbReference type="InterPro" id="IPR001486">
    <property type="entry name" value="Hemoglobin_trunc"/>
</dbReference>
<evidence type="ECO:0000259" key="7">
    <source>
        <dbReference type="Pfam" id="PF03992"/>
    </source>
</evidence>
<feature type="binding site" description="distal binding residue" evidence="5">
    <location>
        <position position="164"/>
    </location>
    <ligand>
        <name>heme</name>
        <dbReference type="ChEBI" id="CHEBI:30413"/>
    </ligand>
    <ligandPart>
        <name>Fe</name>
        <dbReference type="ChEBI" id="CHEBI:18248"/>
    </ligandPart>
</feature>
<evidence type="ECO:0000256" key="2">
    <source>
        <dbReference type="ARBA" id="ARBA00022617"/>
    </source>
</evidence>
<gene>
    <name evidence="8" type="ORF">GCM10011588_41660</name>
</gene>
<dbReference type="Gene3D" id="1.10.490.10">
    <property type="entry name" value="Globins"/>
    <property type="match status" value="1"/>
</dbReference>
<dbReference type="RefSeq" id="WP_058853278.1">
    <property type="nucleotide sequence ID" value="NZ_BMMH01000008.1"/>
</dbReference>
<dbReference type="Pfam" id="PF03992">
    <property type="entry name" value="ABM"/>
    <property type="match status" value="1"/>
</dbReference>
<evidence type="ECO:0000256" key="3">
    <source>
        <dbReference type="ARBA" id="ARBA00022723"/>
    </source>
</evidence>
<feature type="region of interest" description="Disordered" evidence="6">
    <location>
        <begin position="224"/>
        <end position="246"/>
    </location>
</feature>
<dbReference type="SUPFAM" id="SSF46458">
    <property type="entry name" value="Globin-like"/>
    <property type="match status" value="1"/>
</dbReference>
<comment type="caution">
    <text evidence="8">The sequence shown here is derived from an EMBL/GenBank/DDBJ whole genome shotgun (WGS) entry which is preliminary data.</text>
</comment>
<keyword evidence="3 5" id="KW-0479">Metal-binding</keyword>
<evidence type="ECO:0000256" key="5">
    <source>
        <dbReference type="PIRSR" id="PIRSR601486-1"/>
    </source>
</evidence>
<evidence type="ECO:0000256" key="1">
    <source>
        <dbReference type="ARBA" id="ARBA00022448"/>
    </source>
</evidence>
<dbReference type="InterPro" id="IPR007138">
    <property type="entry name" value="ABM_dom"/>
</dbReference>
<keyword evidence="1" id="KW-0813">Transport</keyword>
<reference evidence="8" key="1">
    <citation type="journal article" date="2014" name="Int. J. Syst. Evol. Microbiol.">
        <title>Complete genome sequence of Corynebacterium casei LMG S-19264T (=DSM 44701T), isolated from a smear-ripened cheese.</title>
        <authorList>
            <consortium name="US DOE Joint Genome Institute (JGI-PGF)"/>
            <person name="Walter F."/>
            <person name="Albersmeier A."/>
            <person name="Kalinowski J."/>
            <person name="Ruckert C."/>
        </authorList>
    </citation>
    <scope>NUCLEOTIDE SEQUENCE</scope>
    <source>
        <strain evidence="8">CGMCC 4.3508</strain>
    </source>
</reference>
<dbReference type="InterPro" id="IPR011008">
    <property type="entry name" value="Dimeric_a/b-barrel"/>
</dbReference>
<evidence type="ECO:0000313" key="9">
    <source>
        <dbReference type="Proteomes" id="UP000638263"/>
    </source>
</evidence>
<organism evidence="8 9">
    <name type="scientific">Nocardia jinanensis</name>
    <dbReference type="NCBI Taxonomy" id="382504"/>
    <lineage>
        <taxon>Bacteria</taxon>
        <taxon>Bacillati</taxon>
        <taxon>Actinomycetota</taxon>
        <taxon>Actinomycetes</taxon>
        <taxon>Mycobacteriales</taxon>
        <taxon>Nocardiaceae</taxon>
        <taxon>Nocardia</taxon>
    </lineage>
</organism>
<dbReference type="GO" id="GO:0020037">
    <property type="term" value="F:heme binding"/>
    <property type="evidence" value="ECO:0007669"/>
    <property type="project" value="InterPro"/>
</dbReference>
<reference evidence="8" key="2">
    <citation type="submission" date="2020-09" db="EMBL/GenBank/DDBJ databases">
        <authorList>
            <person name="Sun Q."/>
            <person name="Zhou Y."/>
        </authorList>
    </citation>
    <scope>NUCLEOTIDE SEQUENCE</scope>
    <source>
        <strain evidence="8">CGMCC 4.3508</strain>
    </source>
</reference>
<keyword evidence="9" id="KW-1185">Reference proteome</keyword>
<feature type="binding site" description="distal binding residue" evidence="5">
    <location>
        <position position="140"/>
    </location>
    <ligand>
        <name>heme</name>
        <dbReference type="ChEBI" id="CHEBI:30413"/>
    </ligand>
    <ligandPart>
        <name>Fe</name>
        <dbReference type="ChEBI" id="CHEBI:18248"/>
    </ligandPart>
</feature>
<name>A0A917VWQ0_9NOCA</name>
<dbReference type="CDD" id="cd14775">
    <property type="entry name" value="TrHb2_O-like"/>
    <property type="match status" value="1"/>
</dbReference>
<dbReference type="GO" id="GO:0019825">
    <property type="term" value="F:oxygen binding"/>
    <property type="evidence" value="ECO:0007669"/>
    <property type="project" value="InterPro"/>
</dbReference>
<proteinExistence type="predicted"/>
<dbReference type="AlphaFoldDB" id="A0A917VWQ0"/>
<sequence length="246" mass="28004">MITEYIRYRVSDPAAFEDAYRRAAVSLQSSPYCRTYDLDRCVEDPGTYILRLTWTSASDHLEKFRDSPQFRAFFAEIKDYVTGIEEMRHYEPVALVPSLYEWAGGAPAFERLFSAFYDRVPEDPVLAPVFEGMHPDHAKHVAAWLGEVFGGPTVYSDRHGGHQHMISRHRGRALTEEQRQRWMSLLIDTADQVGLPADAEFRSAFVGYLEWGTRMALLFSGPDAPDSAGEPTPAWGWGEVRPWPRG</sequence>
<evidence type="ECO:0000256" key="6">
    <source>
        <dbReference type="SAM" id="MobiDB-lite"/>
    </source>
</evidence>
<dbReference type="Pfam" id="PF01152">
    <property type="entry name" value="Bac_globin"/>
    <property type="match status" value="1"/>
</dbReference>
<dbReference type="Proteomes" id="UP000638263">
    <property type="component" value="Unassembled WGS sequence"/>
</dbReference>
<dbReference type="InterPro" id="IPR009050">
    <property type="entry name" value="Globin-like_sf"/>
</dbReference>
<keyword evidence="2 5" id="KW-0349">Heme</keyword>
<dbReference type="EMBL" id="BMMH01000008">
    <property type="protein sequence ID" value="GGL22343.1"/>
    <property type="molecule type" value="Genomic_DNA"/>
</dbReference>
<protein>
    <recommendedName>
        <fullName evidence="7">ABM domain-containing protein</fullName>
    </recommendedName>
</protein>
<accession>A0A917VWQ0</accession>
<evidence type="ECO:0000256" key="4">
    <source>
        <dbReference type="ARBA" id="ARBA00023004"/>
    </source>
</evidence>
<evidence type="ECO:0000313" key="8">
    <source>
        <dbReference type="EMBL" id="GGL22343.1"/>
    </source>
</evidence>